<evidence type="ECO:0000313" key="1">
    <source>
        <dbReference type="EMBL" id="CAH3188321.1"/>
    </source>
</evidence>
<accession>A0ABN8SC97</accession>
<sequence length="76" mass="8478">MKGLVSLIDDSFERLMQKFIEGVVNTVDPTQLGVGSYLSVKWLAADHFNKYFRAVILTLEVILSAFGVETGIQNDK</sequence>
<keyword evidence="2" id="KW-1185">Reference proteome</keyword>
<evidence type="ECO:0000313" key="2">
    <source>
        <dbReference type="Proteomes" id="UP001159405"/>
    </source>
</evidence>
<organism evidence="1 2">
    <name type="scientific">Porites lobata</name>
    <dbReference type="NCBI Taxonomy" id="104759"/>
    <lineage>
        <taxon>Eukaryota</taxon>
        <taxon>Metazoa</taxon>
        <taxon>Cnidaria</taxon>
        <taxon>Anthozoa</taxon>
        <taxon>Hexacorallia</taxon>
        <taxon>Scleractinia</taxon>
        <taxon>Fungiina</taxon>
        <taxon>Poritidae</taxon>
        <taxon>Porites</taxon>
    </lineage>
</organism>
<dbReference type="EMBL" id="CALNXK010000610">
    <property type="protein sequence ID" value="CAH3188321.1"/>
    <property type="molecule type" value="Genomic_DNA"/>
</dbReference>
<proteinExistence type="predicted"/>
<comment type="caution">
    <text evidence="1">The sequence shown here is derived from an EMBL/GenBank/DDBJ whole genome shotgun (WGS) entry which is preliminary data.</text>
</comment>
<protein>
    <submittedName>
        <fullName evidence="1">Uncharacterized protein</fullName>
    </submittedName>
</protein>
<dbReference type="Proteomes" id="UP001159405">
    <property type="component" value="Unassembled WGS sequence"/>
</dbReference>
<gene>
    <name evidence="1" type="ORF">PLOB_00040152</name>
</gene>
<name>A0ABN8SC97_9CNID</name>
<reference evidence="1 2" key="1">
    <citation type="submission" date="2022-05" db="EMBL/GenBank/DDBJ databases">
        <authorList>
            <consortium name="Genoscope - CEA"/>
            <person name="William W."/>
        </authorList>
    </citation>
    <scope>NUCLEOTIDE SEQUENCE [LARGE SCALE GENOMIC DNA]</scope>
</reference>